<reference evidence="1" key="2">
    <citation type="submission" date="2020-09" db="EMBL/GenBank/DDBJ databases">
        <authorList>
            <person name="Sun Q."/>
            <person name="Kim S."/>
        </authorList>
    </citation>
    <scope>NUCLEOTIDE SEQUENCE</scope>
    <source>
        <strain evidence="1">KCTC 12988</strain>
    </source>
</reference>
<accession>A0A918TD34</accession>
<protein>
    <submittedName>
        <fullName evidence="1">Uncharacterized protein</fullName>
    </submittedName>
</protein>
<sequence>MRTILSIFILAQFAPAAPQLWCLELPEKHGDYFLEKFRTLDLASLKSINSRLQSLVDDEAIKEIERIDFGKEGSKHPFREPVDQFAFSTYQSRVDRQSLFRDFSIKRPPPEKSLSVSLSGKLGKLWTPSAYFLEEGRRVIVLEREPASPNSLPDVVFESRFEVSNPLSATYIWWSGGHPWTLRNQYPTPENFFFFFMNKSEFKDPQEVTHSLGASLGFVPTQENAWDSHFNLDIPEERGKELIVSEYHTIEEQGLFSGKEHDSRFLFAKVSYDLETRAFVESTTARRKAGGSWSAFMSELPLVSPTR</sequence>
<gene>
    <name evidence="1" type="ORF">GCM10007100_03270</name>
</gene>
<keyword evidence="2" id="KW-1185">Reference proteome</keyword>
<name>A0A918TD34_9BACT</name>
<dbReference type="Proteomes" id="UP000644507">
    <property type="component" value="Unassembled WGS sequence"/>
</dbReference>
<dbReference type="EMBL" id="BMXI01000001">
    <property type="protein sequence ID" value="GHC41771.1"/>
    <property type="molecule type" value="Genomic_DNA"/>
</dbReference>
<dbReference type="RefSeq" id="WP_189566734.1">
    <property type="nucleotide sequence ID" value="NZ_BMXI01000001.1"/>
</dbReference>
<reference evidence="1" key="1">
    <citation type="journal article" date="2014" name="Int. J. Syst. Evol. Microbiol.">
        <title>Complete genome sequence of Corynebacterium casei LMG S-19264T (=DSM 44701T), isolated from a smear-ripened cheese.</title>
        <authorList>
            <consortium name="US DOE Joint Genome Institute (JGI-PGF)"/>
            <person name="Walter F."/>
            <person name="Albersmeier A."/>
            <person name="Kalinowski J."/>
            <person name="Ruckert C."/>
        </authorList>
    </citation>
    <scope>NUCLEOTIDE SEQUENCE</scope>
    <source>
        <strain evidence="1">KCTC 12988</strain>
    </source>
</reference>
<organism evidence="1 2">
    <name type="scientific">Roseibacillus persicicus</name>
    <dbReference type="NCBI Taxonomy" id="454148"/>
    <lineage>
        <taxon>Bacteria</taxon>
        <taxon>Pseudomonadati</taxon>
        <taxon>Verrucomicrobiota</taxon>
        <taxon>Verrucomicrobiia</taxon>
        <taxon>Verrucomicrobiales</taxon>
        <taxon>Verrucomicrobiaceae</taxon>
        <taxon>Roseibacillus</taxon>
    </lineage>
</organism>
<dbReference type="AlphaFoldDB" id="A0A918TD34"/>
<proteinExistence type="predicted"/>
<comment type="caution">
    <text evidence="1">The sequence shown here is derived from an EMBL/GenBank/DDBJ whole genome shotgun (WGS) entry which is preliminary data.</text>
</comment>
<evidence type="ECO:0000313" key="2">
    <source>
        <dbReference type="Proteomes" id="UP000644507"/>
    </source>
</evidence>
<evidence type="ECO:0000313" key="1">
    <source>
        <dbReference type="EMBL" id="GHC41771.1"/>
    </source>
</evidence>